<dbReference type="Proteomes" id="UP000021315">
    <property type="component" value="Unassembled WGS sequence"/>
</dbReference>
<reference evidence="1" key="1">
    <citation type="submission" date="2014-02" db="EMBL/GenBank/DDBJ databases">
        <title>Expanding our view of genomic diversity in Candidatus Accumulibacter clades.</title>
        <authorList>
            <person name="Skennerton C.T."/>
            <person name="Barr J.J."/>
            <person name="Slater F.R."/>
            <person name="Bond P.L."/>
            <person name="Tyson G.W."/>
        </authorList>
    </citation>
    <scope>NUCLEOTIDE SEQUENCE [LARGE SCALE GENOMIC DNA]</scope>
</reference>
<gene>
    <name evidence="1" type="ORF">AW06_000560</name>
</gene>
<dbReference type="SUPFAM" id="SSF46785">
    <property type="entry name" value="Winged helix' DNA-binding domain"/>
    <property type="match status" value="1"/>
</dbReference>
<evidence type="ECO:0000313" key="1">
    <source>
        <dbReference type="EMBL" id="KFB78169.1"/>
    </source>
</evidence>
<protein>
    <submittedName>
        <fullName evidence="1">Uncharacterized protein</fullName>
    </submittedName>
</protein>
<dbReference type="AlphaFoldDB" id="A0A080MKW0"/>
<keyword evidence="2" id="KW-1185">Reference proteome</keyword>
<organism evidence="1 2">
    <name type="scientific">Candidatus Accumulibacter cognatus</name>
    <dbReference type="NCBI Taxonomy" id="2954383"/>
    <lineage>
        <taxon>Bacteria</taxon>
        <taxon>Pseudomonadati</taxon>
        <taxon>Pseudomonadota</taxon>
        <taxon>Betaproteobacteria</taxon>
        <taxon>Candidatus Accumulibacter</taxon>
    </lineage>
</organism>
<accession>A0A080MKW0</accession>
<proteinExistence type="predicted"/>
<evidence type="ECO:0000313" key="2">
    <source>
        <dbReference type="Proteomes" id="UP000021315"/>
    </source>
</evidence>
<comment type="caution">
    <text evidence="1">The sequence shown here is derived from an EMBL/GenBank/DDBJ whole genome shotgun (WGS) entry which is preliminary data.</text>
</comment>
<name>A0A080MKW0_9PROT</name>
<dbReference type="RefSeq" id="WP_273704319.1">
    <property type="nucleotide sequence ID" value="NZ_JDST02000009.1"/>
</dbReference>
<dbReference type="EMBL" id="JDST02000009">
    <property type="protein sequence ID" value="KFB78169.1"/>
    <property type="molecule type" value="Genomic_DNA"/>
</dbReference>
<sequence length="318" mass="36139">MADNAFIRVGDWARAQQLADGFSPDTLHAILDRYAQQCCPVLDVSGQTYQGSLMQVEDSTDRVFRSEEIIKPLYEELSRQAIFSVKAEQVASFLGKKMTPQLAQEIGSRLATRIEGPCIQHRLGQVSIKMYDKFHRVLRLETTTNDVSCFKHYRKGEHRDHHETHEIAPLRKTIYSLIDLRQILLGCHRRYLEYLSALDDPSAGDRNLHRLTRPKIVDGHTLQGFNFFDSTQQTSLRALQRPEFNIQGIRRADLSRFLPNLSVSSMTRYLGRLRKFGLIKKVAHSDRHDLTRLGRSAIAAACRITAQIIVPALAGATA</sequence>
<dbReference type="InterPro" id="IPR036390">
    <property type="entry name" value="WH_DNA-bd_sf"/>
</dbReference>